<dbReference type="Proteomes" id="UP001154078">
    <property type="component" value="Chromosome 2"/>
</dbReference>
<evidence type="ECO:0008006" key="9">
    <source>
        <dbReference type="Google" id="ProtNLM"/>
    </source>
</evidence>
<feature type="region of interest" description="Disordered" evidence="4">
    <location>
        <begin position="1"/>
        <end position="196"/>
    </location>
</feature>
<dbReference type="GO" id="GO:0032040">
    <property type="term" value="C:small-subunit processome"/>
    <property type="evidence" value="ECO:0007669"/>
    <property type="project" value="TreeGrafter"/>
</dbReference>
<feature type="compositionally biased region" description="Basic and acidic residues" evidence="4">
    <location>
        <begin position="148"/>
        <end position="160"/>
    </location>
</feature>
<dbReference type="Pfam" id="PF06862">
    <property type="entry name" value="Utp25_C"/>
    <property type="match status" value="1"/>
</dbReference>
<dbReference type="InterPro" id="IPR053939">
    <property type="entry name" value="UTP25_C"/>
</dbReference>
<keyword evidence="8" id="KW-1185">Reference proteome</keyword>
<feature type="compositionally biased region" description="Basic residues" evidence="4">
    <location>
        <begin position="33"/>
        <end position="44"/>
    </location>
</feature>
<keyword evidence="3" id="KW-0539">Nucleus</keyword>
<dbReference type="PANTHER" id="PTHR12933:SF0">
    <property type="entry name" value="U3 SMALL NUCLEOLAR RNA-ASSOCIATED PROTEIN 25 HOMOLOG"/>
    <property type="match status" value="1"/>
</dbReference>
<evidence type="ECO:0000256" key="3">
    <source>
        <dbReference type="ARBA" id="ARBA00023242"/>
    </source>
</evidence>
<dbReference type="AlphaFoldDB" id="A0A9P0AY44"/>
<dbReference type="GO" id="GO:0019843">
    <property type="term" value="F:rRNA binding"/>
    <property type="evidence" value="ECO:0007669"/>
    <property type="project" value="TreeGrafter"/>
</dbReference>
<name>A0A9P0AY44_BRAAE</name>
<sequence>MAKGKLKYRDVVKIPGGGKGKPRKGSKGNKNPKGQKGKFSKPRKTYSLYKNENQGQKRKFNRRDDIDDLDEPKKLKIKEKEPESSSESENEQVDAMKQLRQTFGGVKSSKSAAIDSSEDSDMKDEQDEEIEEEEDLSDEEDVDTDNSDIEKENLKSKDLGSEVEEEEKDEIEEKEEEPDEIEIDPETQKEDDDIDNSADPFVRHLFFDLNENLLNSLEQTKIPYDHHNFNWPKLGNLQLQLPKCEKIPKQKIEENSILEKQIFAPLGEKPVLIKNQTPSKMFIKSQILPNLAKSNKALFNKHKILTDLQKELFSVINNYQDLFFPGRTFDNAEELRYIYSLHAVNHILKTRIKVIHHNARLSAKKSDVPDEFRDQGLVRPKILIILPFKDAAYKVICNIIDILLPENKGNVMNKLRFVEDYTGNELIMPKKNPKPEDYETTFTGNTSDDFKIGITVTKKSLKLYADFYSSDIIVASPLGLRTIIGAEGEPDRDYDFLASIELLIFDQTELFLMQNWDHVVHILNHLHMQPKASHGTDFSRVRSWSLNGWAKYYRQTLIFSSIVSPEINSIFNKKCQNYSGKIKVCNAVDFGSVSQVFVQLPHVFHRFETKDVASCIDDRFNFFVEKILPQQKDTLMKQTLIFIPTYFDYVRLRNYFKREDIGFTQICEYSKENKIARARDMFFHGDAHFMLYTERYHYFNRIRVKGIRHIIFYQPPVFPHFYYEMCNLMQEGNMNKKVGNSSNMTVTVLYSKYDVHQLSAIVGTVRAAKMVQSDRKVHMMLTGSD</sequence>
<protein>
    <recommendedName>
        <fullName evidence="9">Digestive organ expansion factor-like protein</fullName>
    </recommendedName>
</protein>
<evidence type="ECO:0000313" key="8">
    <source>
        <dbReference type="Proteomes" id="UP001154078"/>
    </source>
</evidence>
<organism evidence="7 8">
    <name type="scientific">Brassicogethes aeneus</name>
    <name type="common">Rape pollen beetle</name>
    <name type="synonym">Meligethes aeneus</name>
    <dbReference type="NCBI Taxonomy" id="1431903"/>
    <lineage>
        <taxon>Eukaryota</taxon>
        <taxon>Metazoa</taxon>
        <taxon>Ecdysozoa</taxon>
        <taxon>Arthropoda</taxon>
        <taxon>Hexapoda</taxon>
        <taxon>Insecta</taxon>
        <taxon>Pterygota</taxon>
        <taxon>Neoptera</taxon>
        <taxon>Endopterygota</taxon>
        <taxon>Coleoptera</taxon>
        <taxon>Polyphaga</taxon>
        <taxon>Cucujiformia</taxon>
        <taxon>Nitidulidae</taxon>
        <taxon>Meligethinae</taxon>
        <taxon>Brassicogethes</taxon>
    </lineage>
</organism>
<dbReference type="EMBL" id="OV121133">
    <property type="protein sequence ID" value="CAH0550534.1"/>
    <property type="molecule type" value="Genomic_DNA"/>
</dbReference>
<dbReference type="PANTHER" id="PTHR12933">
    <property type="entry name" value="ORF PROTEIN-RELATED"/>
    <property type="match status" value="1"/>
</dbReference>
<feature type="domain" description="UTP25 C-terminal" evidence="5">
    <location>
        <begin position="593"/>
        <end position="778"/>
    </location>
</feature>
<comment type="subcellular location">
    <subcellularLocation>
        <location evidence="1">Nucleus</location>
        <location evidence="1">Nucleolus</location>
    </subcellularLocation>
</comment>
<dbReference type="GO" id="GO:0000462">
    <property type="term" value="P:maturation of SSU-rRNA from tricistronic rRNA transcript (SSU-rRNA, 5.8S rRNA, LSU-rRNA)"/>
    <property type="evidence" value="ECO:0007669"/>
    <property type="project" value="TreeGrafter"/>
</dbReference>
<evidence type="ECO:0000259" key="6">
    <source>
        <dbReference type="Pfam" id="PF22916"/>
    </source>
</evidence>
<comment type="similarity">
    <text evidence="2">Belongs to the UTP25 family.</text>
</comment>
<accession>A0A9P0AY44</accession>
<feature type="compositionally biased region" description="Acidic residues" evidence="4">
    <location>
        <begin position="161"/>
        <end position="196"/>
    </location>
</feature>
<evidence type="ECO:0000313" key="7">
    <source>
        <dbReference type="EMBL" id="CAH0550534.1"/>
    </source>
</evidence>
<dbReference type="InterPro" id="IPR053940">
    <property type="entry name" value="UTP25_NTPase-like"/>
</dbReference>
<evidence type="ECO:0000256" key="1">
    <source>
        <dbReference type="ARBA" id="ARBA00004604"/>
    </source>
</evidence>
<feature type="compositionally biased region" description="Basic and acidic residues" evidence="4">
    <location>
        <begin position="71"/>
        <end position="83"/>
    </location>
</feature>
<evidence type="ECO:0000256" key="2">
    <source>
        <dbReference type="ARBA" id="ARBA00009223"/>
    </source>
</evidence>
<dbReference type="GO" id="GO:0034511">
    <property type="term" value="F:U3 snoRNA binding"/>
    <property type="evidence" value="ECO:0007669"/>
    <property type="project" value="InterPro"/>
</dbReference>
<feature type="domain" description="UTP25 NTP hydrolase-like" evidence="6">
    <location>
        <begin position="319"/>
        <end position="582"/>
    </location>
</feature>
<dbReference type="Pfam" id="PF22916">
    <property type="entry name" value="UTP25_NTPase-like"/>
    <property type="match status" value="1"/>
</dbReference>
<dbReference type="OrthoDB" id="10264378at2759"/>
<proteinExistence type="inferred from homology"/>
<evidence type="ECO:0000259" key="5">
    <source>
        <dbReference type="Pfam" id="PF06862"/>
    </source>
</evidence>
<reference evidence="7" key="1">
    <citation type="submission" date="2021-12" db="EMBL/GenBank/DDBJ databases">
        <authorList>
            <person name="King R."/>
        </authorList>
    </citation>
    <scope>NUCLEOTIDE SEQUENCE</scope>
</reference>
<gene>
    <name evidence="7" type="ORF">MELIAE_LOCUS3327</name>
</gene>
<dbReference type="InterPro" id="IPR010678">
    <property type="entry name" value="UTP25"/>
</dbReference>
<evidence type="ECO:0000256" key="4">
    <source>
        <dbReference type="SAM" id="MobiDB-lite"/>
    </source>
</evidence>
<feature type="compositionally biased region" description="Acidic residues" evidence="4">
    <location>
        <begin position="116"/>
        <end position="147"/>
    </location>
</feature>